<dbReference type="EMBL" id="OX459124">
    <property type="protein sequence ID" value="CAI9112022.1"/>
    <property type="molecule type" value="Genomic_DNA"/>
</dbReference>
<accession>A0AAV1DXN1</accession>
<keyword evidence="2" id="KW-1185">Reference proteome</keyword>
<proteinExistence type="predicted"/>
<dbReference type="SUPFAM" id="SSF101148">
    <property type="entry name" value="Plant invertase/pectin methylesterase inhibitor"/>
    <property type="match status" value="1"/>
</dbReference>
<dbReference type="Proteomes" id="UP001161247">
    <property type="component" value="Chromosome 7"/>
</dbReference>
<dbReference type="AlphaFoldDB" id="A0AAV1DXN1"/>
<dbReference type="InterPro" id="IPR035513">
    <property type="entry name" value="Invertase/methylesterase_inhib"/>
</dbReference>
<gene>
    <name evidence="1" type="ORF">OLC1_LOCUS19291</name>
</gene>
<evidence type="ECO:0000313" key="2">
    <source>
        <dbReference type="Proteomes" id="UP001161247"/>
    </source>
</evidence>
<evidence type="ECO:0000313" key="1">
    <source>
        <dbReference type="EMBL" id="CAI9112022.1"/>
    </source>
</evidence>
<dbReference type="Gene3D" id="1.20.140.40">
    <property type="entry name" value="Invertase/pectin methylesterase inhibitor family protein"/>
    <property type="match status" value="1"/>
</dbReference>
<sequence>MADHEVSKASSVMETLCNQAGDNFLFCIHCLEKTGHEDMNELGSDTISCAQRSVSIARKSLQDLAKNSSGVLRDAAEYCLPRLDEAASDFKTALSYWKYLHKKETLEYVNYGGDDYYKCTWRLPNNETSPELNRQLNCIRGRYEVILSVIKSIPV</sequence>
<protein>
    <submittedName>
        <fullName evidence="1">OLC1v1012388C1</fullName>
    </submittedName>
</protein>
<organism evidence="1 2">
    <name type="scientific">Oldenlandia corymbosa var. corymbosa</name>
    <dbReference type="NCBI Taxonomy" id="529605"/>
    <lineage>
        <taxon>Eukaryota</taxon>
        <taxon>Viridiplantae</taxon>
        <taxon>Streptophyta</taxon>
        <taxon>Embryophyta</taxon>
        <taxon>Tracheophyta</taxon>
        <taxon>Spermatophyta</taxon>
        <taxon>Magnoliopsida</taxon>
        <taxon>eudicotyledons</taxon>
        <taxon>Gunneridae</taxon>
        <taxon>Pentapetalae</taxon>
        <taxon>asterids</taxon>
        <taxon>lamiids</taxon>
        <taxon>Gentianales</taxon>
        <taxon>Rubiaceae</taxon>
        <taxon>Rubioideae</taxon>
        <taxon>Spermacoceae</taxon>
        <taxon>Hedyotis-Oldenlandia complex</taxon>
        <taxon>Oldenlandia</taxon>
    </lineage>
</organism>
<reference evidence="1" key="1">
    <citation type="submission" date="2023-03" db="EMBL/GenBank/DDBJ databases">
        <authorList>
            <person name="Julca I."/>
        </authorList>
    </citation>
    <scope>NUCLEOTIDE SEQUENCE</scope>
</reference>
<name>A0AAV1DXN1_OLDCO</name>